<accession>A0ABW4DLA0</accession>
<comment type="caution">
    <text evidence="5">The sequence shown here is derived from an EMBL/GenBank/DDBJ whole genome shotgun (WGS) entry which is preliminary data.</text>
</comment>
<dbReference type="RefSeq" id="WP_125577900.1">
    <property type="nucleotide sequence ID" value="NZ_JBHTOF010000033.1"/>
</dbReference>
<dbReference type="CDD" id="cd01392">
    <property type="entry name" value="HTH_LacI"/>
    <property type="match status" value="1"/>
</dbReference>
<dbReference type="PANTHER" id="PTHR30146:SF149">
    <property type="entry name" value="HTH-TYPE TRANSCRIPTIONAL REGULATOR EBGR"/>
    <property type="match status" value="1"/>
</dbReference>
<feature type="domain" description="HTH lacI-type" evidence="4">
    <location>
        <begin position="2"/>
        <end position="48"/>
    </location>
</feature>
<dbReference type="GO" id="GO:0003677">
    <property type="term" value="F:DNA binding"/>
    <property type="evidence" value="ECO:0007669"/>
    <property type="project" value="UniProtKB-KW"/>
</dbReference>
<keyword evidence="6" id="KW-1185">Reference proteome</keyword>
<reference evidence="6" key="1">
    <citation type="journal article" date="2019" name="Int. J. Syst. Evol. Microbiol.">
        <title>The Global Catalogue of Microorganisms (GCM) 10K type strain sequencing project: providing services to taxonomists for standard genome sequencing and annotation.</title>
        <authorList>
            <consortium name="The Broad Institute Genomics Platform"/>
            <consortium name="The Broad Institute Genome Sequencing Center for Infectious Disease"/>
            <person name="Wu L."/>
            <person name="Ma J."/>
        </authorList>
    </citation>
    <scope>NUCLEOTIDE SEQUENCE [LARGE SCALE GENOMIC DNA]</scope>
    <source>
        <strain evidence="6">CCM 8951</strain>
    </source>
</reference>
<dbReference type="Pfam" id="PF13377">
    <property type="entry name" value="Peripla_BP_3"/>
    <property type="match status" value="1"/>
</dbReference>
<dbReference type="InterPro" id="IPR010982">
    <property type="entry name" value="Lambda_DNA-bd_dom_sf"/>
</dbReference>
<evidence type="ECO:0000259" key="4">
    <source>
        <dbReference type="PROSITE" id="PS50932"/>
    </source>
</evidence>
<dbReference type="EMBL" id="JBHTOF010000033">
    <property type="protein sequence ID" value="MFD1465442.1"/>
    <property type="molecule type" value="Genomic_DNA"/>
</dbReference>
<dbReference type="Proteomes" id="UP001597244">
    <property type="component" value="Unassembled WGS sequence"/>
</dbReference>
<sequence>MVTIREIAKKSGYSAATVSRLLNNDPTFSIADETKNKILKVATDLGYVGRENQLPVRNIAIFFAITPKEELEDVYFNGIRKSLKIAADKMNMNAIFYNNVSDVAPTTSQIDGYIAVGSFKDKILVELKKISDNGIFIDTNPDPTSFSSVQPDIENITTRAIKQFRANGFKNIGFIGGCNFNPDTGKVSLDERERIFRNYLRELGLLQDKYIFSAGHFSVNTGYELGLKVVSTLKDDLPDGFFIASDPIAIGVLQAFNEHGITVPKDTSIISVNDIDVAKYVSPPLTTFNIDLNEMSRIAINILNDNIISKNSIRRRILINSELVVRKSFIPSNTSQF</sequence>
<dbReference type="PROSITE" id="PS50932">
    <property type="entry name" value="HTH_LACI_2"/>
    <property type="match status" value="1"/>
</dbReference>
<evidence type="ECO:0000256" key="3">
    <source>
        <dbReference type="ARBA" id="ARBA00023163"/>
    </source>
</evidence>
<dbReference type="SUPFAM" id="SSF53822">
    <property type="entry name" value="Periplasmic binding protein-like I"/>
    <property type="match status" value="1"/>
</dbReference>
<keyword evidence="3" id="KW-0804">Transcription</keyword>
<gene>
    <name evidence="5" type="ORF">ACFQ4L_04965</name>
</gene>
<dbReference type="PANTHER" id="PTHR30146">
    <property type="entry name" value="LACI-RELATED TRANSCRIPTIONAL REPRESSOR"/>
    <property type="match status" value="1"/>
</dbReference>
<dbReference type="InterPro" id="IPR028082">
    <property type="entry name" value="Peripla_BP_I"/>
</dbReference>
<evidence type="ECO:0000256" key="1">
    <source>
        <dbReference type="ARBA" id="ARBA00023015"/>
    </source>
</evidence>
<evidence type="ECO:0000313" key="6">
    <source>
        <dbReference type="Proteomes" id="UP001597244"/>
    </source>
</evidence>
<keyword evidence="1" id="KW-0805">Transcription regulation</keyword>
<dbReference type="InterPro" id="IPR046335">
    <property type="entry name" value="LacI/GalR-like_sensor"/>
</dbReference>
<proteinExistence type="predicted"/>
<keyword evidence="2 5" id="KW-0238">DNA-binding</keyword>
<dbReference type="Gene3D" id="1.10.260.40">
    <property type="entry name" value="lambda repressor-like DNA-binding domains"/>
    <property type="match status" value="1"/>
</dbReference>
<dbReference type="Pfam" id="PF00356">
    <property type="entry name" value="LacI"/>
    <property type="match status" value="1"/>
</dbReference>
<dbReference type="SUPFAM" id="SSF47413">
    <property type="entry name" value="lambda repressor-like DNA-binding domains"/>
    <property type="match status" value="1"/>
</dbReference>
<organism evidence="5 6">
    <name type="scientific">Lapidilactobacillus mulanensis</name>
    <dbReference type="NCBI Taxonomy" id="2485999"/>
    <lineage>
        <taxon>Bacteria</taxon>
        <taxon>Bacillati</taxon>
        <taxon>Bacillota</taxon>
        <taxon>Bacilli</taxon>
        <taxon>Lactobacillales</taxon>
        <taxon>Lactobacillaceae</taxon>
        <taxon>Lapidilactobacillus</taxon>
    </lineage>
</organism>
<dbReference type="CDD" id="cd01544">
    <property type="entry name" value="PBP1_GalR"/>
    <property type="match status" value="1"/>
</dbReference>
<evidence type="ECO:0000256" key="2">
    <source>
        <dbReference type="ARBA" id="ARBA00023125"/>
    </source>
</evidence>
<dbReference type="Gene3D" id="3.40.50.2300">
    <property type="match status" value="2"/>
</dbReference>
<name>A0ABW4DLA0_9LACO</name>
<dbReference type="InterPro" id="IPR000843">
    <property type="entry name" value="HTH_LacI"/>
</dbReference>
<dbReference type="SMART" id="SM00354">
    <property type="entry name" value="HTH_LACI"/>
    <property type="match status" value="1"/>
</dbReference>
<evidence type="ECO:0000313" key="5">
    <source>
        <dbReference type="EMBL" id="MFD1465442.1"/>
    </source>
</evidence>
<protein>
    <submittedName>
        <fullName evidence="5">LacI family DNA-binding transcriptional regulator</fullName>
    </submittedName>
</protein>